<sequence>MNFIDIVIIIFIGITCLDGYRRGFIKTLFDTIGIIVAFFLSKHFYYIVEEFLLQNTKLFAKVHNFFEIKALGFTEILHNGSQDIASAFREKLNLPIELQHVIGNMFNNGNSTNIDNFNVFVNNISVIVVRSISFLITFLAIYILLVIASNIINMLFKLPVLNLTNKMFGAITGAAKAIVILYIAFALCSPVIGFVENNMIIEGIMKSESSKIFYDNNIILNYLSYKGFYEN</sequence>
<proteinExistence type="predicted"/>
<dbReference type="PANTHER" id="PTHR37306">
    <property type="entry name" value="COLICIN V PRODUCTION PROTEIN"/>
    <property type="match status" value="1"/>
</dbReference>
<keyword evidence="3 5" id="KW-1133">Transmembrane helix</keyword>
<name>A0ABS4GFX2_9FIRM</name>
<evidence type="ECO:0000256" key="3">
    <source>
        <dbReference type="ARBA" id="ARBA00022989"/>
    </source>
</evidence>
<evidence type="ECO:0000313" key="6">
    <source>
        <dbReference type="EMBL" id="MBP1926280.1"/>
    </source>
</evidence>
<keyword evidence="2 5" id="KW-0812">Transmembrane</keyword>
<dbReference type="Proteomes" id="UP001519342">
    <property type="component" value="Unassembled WGS sequence"/>
</dbReference>
<gene>
    <name evidence="6" type="ORF">J2Z76_002145</name>
</gene>
<feature type="transmembrane region" description="Helical" evidence="5">
    <location>
        <begin position="6"/>
        <end position="21"/>
    </location>
</feature>
<dbReference type="InterPro" id="IPR003825">
    <property type="entry name" value="Colicin-V_CvpA"/>
</dbReference>
<evidence type="ECO:0000256" key="5">
    <source>
        <dbReference type="SAM" id="Phobius"/>
    </source>
</evidence>
<accession>A0ABS4GFX2</accession>
<dbReference type="RefSeq" id="WP_209512018.1">
    <property type="nucleotide sequence ID" value="NZ_JAGGKS010000006.1"/>
</dbReference>
<feature type="transmembrane region" description="Helical" evidence="5">
    <location>
        <begin position="28"/>
        <end position="48"/>
    </location>
</feature>
<feature type="transmembrane region" description="Helical" evidence="5">
    <location>
        <begin position="168"/>
        <end position="192"/>
    </location>
</feature>
<evidence type="ECO:0000256" key="4">
    <source>
        <dbReference type="ARBA" id="ARBA00023136"/>
    </source>
</evidence>
<dbReference type="EMBL" id="JAGGKS010000006">
    <property type="protein sequence ID" value="MBP1926280.1"/>
    <property type="molecule type" value="Genomic_DNA"/>
</dbReference>
<dbReference type="PANTHER" id="PTHR37306:SF1">
    <property type="entry name" value="COLICIN V PRODUCTION PROTEIN"/>
    <property type="match status" value="1"/>
</dbReference>
<keyword evidence="7" id="KW-1185">Reference proteome</keyword>
<evidence type="ECO:0000313" key="7">
    <source>
        <dbReference type="Proteomes" id="UP001519342"/>
    </source>
</evidence>
<evidence type="ECO:0000256" key="2">
    <source>
        <dbReference type="ARBA" id="ARBA00022692"/>
    </source>
</evidence>
<keyword evidence="4 5" id="KW-0472">Membrane</keyword>
<organism evidence="6 7">
    <name type="scientific">Sedimentibacter acidaminivorans</name>
    <dbReference type="NCBI Taxonomy" id="913099"/>
    <lineage>
        <taxon>Bacteria</taxon>
        <taxon>Bacillati</taxon>
        <taxon>Bacillota</taxon>
        <taxon>Tissierellia</taxon>
        <taxon>Sedimentibacter</taxon>
    </lineage>
</organism>
<comment type="caution">
    <text evidence="6">The sequence shown here is derived from an EMBL/GenBank/DDBJ whole genome shotgun (WGS) entry which is preliminary data.</text>
</comment>
<comment type="subcellular location">
    <subcellularLocation>
        <location evidence="1">Membrane</location>
        <topology evidence="1">Multi-pass membrane protein</topology>
    </subcellularLocation>
</comment>
<protein>
    <submittedName>
        <fullName evidence="6">Membrane protein required for colicin V production</fullName>
    </submittedName>
</protein>
<evidence type="ECO:0000256" key="1">
    <source>
        <dbReference type="ARBA" id="ARBA00004141"/>
    </source>
</evidence>
<dbReference type="Pfam" id="PF02674">
    <property type="entry name" value="Colicin_V"/>
    <property type="match status" value="2"/>
</dbReference>
<reference evidence="6 7" key="1">
    <citation type="submission" date="2021-03" db="EMBL/GenBank/DDBJ databases">
        <title>Genomic Encyclopedia of Type Strains, Phase IV (KMG-IV): sequencing the most valuable type-strain genomes for metagenomic binning, comparative biology and taxonomic classification.</title>
        <authorList>
            <person name="Goeker M."/>
        </authorList>
    </citation>
    <scope>NUCLEOTIDE SEQUENCE [LARGE SCALE GENOMIC DNA]</scope>
    <source>
        <strain evidence="6 7">DSM 24004</strain>
    </source>
</reference>
<feature type="transmembrane region" description="Helical" evidence="5">
    <location>
        <begin position="132"/>
        <end position="156"/>
    </location>
</feature>